<feature type="region of interest" description="Disordered" evidence="1">
    <location>
        <begin position="75"/>
        <end position="97"/>
    </location>
</feature>
<evidence type="ECO:0000256" key="1">
    <source>
        <dbReference type="SAM" id="MobiDB-lite"/>
    </source>
</evidence>
<evidence type="ECO:0000313" key="2">
    <source>
        <dbReference type="EMBL" id="KAF1980470.1"/>
    </source>
</evidence>
<evidence type="ECO:0000313" key="3">
    <source>
        <dbReference type="Proteomes" id="UP000800036"/>
    </source>
</evidence>
<gene>
    <name evidence="2" type="ORF">BU23DRAFT_576400</name>
</gene>
<dbReference type="AlphaFoldDB" id="A0A6A5VV65"/>
<dbReference type="EMBL" id="ML976656">
    <property type="protein sequence ID" value="KAF1980470.1"/>
    <property type="molecule type" value="Genomic_DNA"/>
</dbReference>
<dbReference type="OrthoDB" id="3915506at2759"/>
<reference evidence="2" key="1">
    <citation type="journal article" date="2020" name="Stud. Mycol.">
        <title>101 Dothideomycetes genomes: a test case for predicting lifestyles and emergence of pathogens.</title>
        <authorList>
            <person name="Haridas S."/>
            <person name="Albert R."/>
            <person name="Binder M."/>
            <person name="Bloem J."/>
            <person name="Labutti K."/>
            <person name="Salamov A."/>
            <person name="Andreopoulos B."/>
            <person name="Baker S."/>
            <person name="Barry K."/>
            <person name="Bills G."/>
            <person name="Bluhm B."/>
            <person name="Cannon C."/>
            <person name="Castanera R."/>
            <person name="Culley D."/>
            <person name="Daum C."/>
            <person name="Ezra D."/>
            <person name="Gonzalez J."/>
            <person name="Henrissat B."/>
            <person name="Kuo A."/>
            <person name="Liang C."/>
            <person name="Lipzen A."/>
            <person name="Lutzoni F."/>
            <person name="Magnuson J."/>
            <person name="Mondo S."/>
            <person name="Nolan M."/>
            <person name="Ohm R."/>
            <person name="Pangilinan J."/>
            <person name="Park H.-J."/>
            <person name="Ramirez L."/>
            <person name="Alfaro M."/>
            <person name="Sun H."/>
            <person name="Tritt A."/>
            <person name="Yoshinaga Y."/>
            <person name="Zwiers L.-H."/>
            <person name="Turgeon B."/>
            <person name="Goodwin S."/>
            <person name="Spatafora J."/>
            <person name="Crous P."/>
            <person name="Grigoriev I."/>
        </authorList>
    </citation>
    <scope>NUCLEOTIDE SEQUENCE</scope>
    <source>
        <strain evidence="2">CBS 107.79</strain>
    </source>
</reference>
<proteinExistence type="predicted"/>
<protein>
    <recommendedName>
        <fullName evidence="4">Zn(2)-C6 fungal-type domain-containing protein</fullName>
    </recommendedName>
</protein>
<organism evidence="2 3">
    <name type="scientific">Bimuria novae-zelandiae CBS 107.79</name>
    <dbReference type="NCBI Taxonomy" id="1447943"/>
    <lineage>
        <taxon>Eukaryota</taxon>
        <taxon>Fungi</taxon>
        <taxon>Dikarya</taxon>
        <taxon>Ascomycota</taxon>
        <taxon>Pezizomycotina</taxon>
        <taxon>Dothideomycetes</taxon>
        <taxon>Pleosporomycetidae</taxon>
        <taxon>Pleosporales</taxon>
        <taxon>Massarineae</taxon>
        <taxon>Didymosphaeriaceae</taxon>
        <taxon>Bimuria</taxon>
    </lineage>
</organism>
<name>A0A6A5VV65_9PLEO</name>
<dbReference type="Proteomes" id="UP000800036">
    <property type="component" value="Unassembled WGS sequence"/>
</dbReference>
<evidence type="ECO:0008006" key="4">
    <source>
        <dbReference type="Google" id="ProtNLM"/>
    </source>
</evidence>
<sequence>MDALFGGVVHEPARCTSPSGTVHRACTCGEPIKLAPTYTRAIHSKLRCSRAGHGGPCIRCTKVKAVCTWTPSTRRQSVQLSSKPPNFPESSVATASHSPTYDNGNGIESMTPLNASFPAIQTEFDFSALSTCPLPDNLTAATWSGPTFGDLVSGSSSTGAISHASPTIDPYLQSGAGASTWQYRFNQEWAMLSAEQQSPPDDGIVRNCPETLRIKSQGTQDLRLSTIRGLSDLNVEMFTLSSTIPKPPTSISQPHSWKNKDFAIDKTFQLSQRLIEVLDKLYPRSSESGSYVMTPPQEDALPVLAPHDSPSFDPSSFLLVLSCYQRLIETYHDIFGNMQECLDRSMVTAREDYVQMPDMKVGSFSVPDSSALQITMVLQLSRHLLRRMGTIIKSLNTNCNGGGTNDLMSLTFRAVNAREDALIETINKLRNSLLSLNIL</sequence>
<accession>A0A6A5VV65</accession>
<keyword evidence="3" id="KW-1185">Reference proteome</keyword>